<accession>A0AAI8ZIU9</accession>
<dbReference type="RefSeq" id="WP_015490856.1">
    <property type="nucleotide sequence ID" value="NC_020891.1"/>
</dbReference>
<evidence type="ECO:0000313" key="2">
    <source>
        <dbReference type="Proteomes" id="UP000012170"/>
    </source>
</evidence>
<dbReference type="Proteomes" id="UP000012170">
    <property type="component" value="Chromosome"/>
</dbReference>
<dbReference type="GeneID" id="92983963"/>
<name>A0AAI8ZIU9_9MICO</name>
<evidence type="ECO:0000313" key="1">
    <source>
        <dbReference type="EMBL" id="CCE76132.1"/>
    </source>
</evidence>
<sequence>MSRRWPTPRVGYPSKPRLSESDMRSVLSVGPDIKWFFPFVVLGEVRTSRPNSMPYGFAHWYLDAEGKLCNDTRTFYSAQGVRWAAEHLYRTHEGDCRCIAVFYWEPATVNYGVEHYAAVAS</sequence>
<proteinExistence type="predicted"/>
<organism evidence="1 2">
    <name type="scientific">Clavibacter nebraskensis NCPPB 2581</name>
    <dbReference type="NCBI Taxonomy" id="1097677"/>
    <lineage>
        <taxon>Bacteria</taxon>
        <taxon>Bacillati</taxon>
        <taxon>Actinomycetota</taxon>
        <taxon>Actinomycetes</taxon>
        <taxon>Micrococcales</taxon>
        <taxon>Microbacteriaceae</taxon>
        <taxon>Clavibacter</taxon>
    </lineage>
</organism>
<reference evidence="2" key="2">
    <citation type="submission" date="2013-04" db="EMBL/GenBank/DDBJ databases">
        <title>The genome sequence of the maize-pathogen Clavibacter michiganensis subsp. nebraskensis.</title>
        <authorList>
            <person name="Gartemann K.H."/>
            <person name="Blom J."/>
            <person name="Dreiseikelmann B."/>
            <person name="Fluegel M."/>
            <person name="Jaenicke S."/>
            <person name="Linke B."/>
            <person name="Sczcepanowski R."/>
            <person name="Wittmann J."/>
            <person name="Goesmann A."/>
            <person name="Puehler A."/>
            <person name="Eichenlaub R."/>
            <person name="Rueckert C."/>
        </authorList>
    </citation>
    <scope>NUCLEOTIDE SEQUENCE [LARGE SCALE GENOMIC DNA]</scope>
    <source>
        <strain evidence="2">NCPPB 2581</strain>
    </source>
</reference>
<dbReference type="AlphaFoldDB" id="A0AAI8ZIU9"/>
<dbReference type="EMBL" id="HE614873">
    <property type="protein sequence ID" value="CCE76132.1"/>
    <property type="molecule type" value="Genomic_DNA"/>
</dbReference>
<gene>
    <name evidence="1" type="ORF">CMN_02194</name>
</gene>
<reference evidence="1 2" key="1">
    <citation type="submission" date="2011-11" db="EMBL/GenBank/DDBJ databases">
        <authorList>
            <person name="Gartemann K."/>
        </authorList>
    </citation>
    <scope>NUCLEOTIDE SEQUENCE [LARGE SCALE GENOMIC DNA]</scope>
    <source>
        <strain evidence="2">NCPPB 2581</strain>
    </source>
</reference>
<dbReference type="KEGG" id="cmc:CMN_02194"/>
<protein>
    <submittedName>
        <fullName evidence="1">Uncharacterized protein</fullName>
    </submittedName>
</protein>